<name>A0A8B9PHA1_APTOW</name>
<dbReference type="InterPro" id="IPR038729">
    <property type="entry name" value="Rad50/SbcC_AAA"/>
</dbReference>
<evidence type="ECO:0000256" key="7">
    <source>
        <dbReference type="ARBA" id="ARBA00022833"/>
    </source>
</evidence>
<evidence type="ECO:0000256" key="4">
    <source>
        <dbReference type="ARBA" id="ARBA00009439"/>
    </source>
</evidence>
<dbReference type="AlphaFoldDB" id="A0A8B9PHA1"/>
<dbReference type="GO" id="GO:0070192">
    <property type="term" value="P:chromosome organization involved in meiotic cell cycle"/>
    <property type="evidence" value="ECO:0007669"/>
    <property type="project" value="TreeGrafter"/>
</dbReference>
<evidence type="ECO:0000256" key="6">
    <source>
        <dbReference type="ARBA" id="ARBA00022723"/>
    </source>
</evidence>
<comment type="catalytic activity">
    <reaction evidence="10">
        <text>ATP + H2O = ADP + phosphate + H(+)</text>
        <dbReference type="Rhea" id="RHEA:13065"/>
        <dbReference type="ChEBI" id="CHEBI:15377"/>
        <dbReference type="ChEBI" id="CHEBI:15378"/>
        <dbReference type="ChEBI" id="CHEBI:30616"/>
        <dbReference type="ChEBI" id="CHEBI:43474"/>
        <dbReference type="ChEBI" id="CHEBI:456216"/>
    </reaction>
</comment>
<evidence type="ECO:0000256" key="2">
    <source>
        <dbReference type="ARBA" id="ARBA00004123"/>
    </source>
</evidence>
<evidence type="ECO:0000256" key="9">
    <source>
        <dbReference type="ARBA" id="ARBA00023242"/>
    </source>
</evidence>
<reference evidence="12" key="2">
    <citation type="submission" date="2025-09" db="UniProtKB">
        <authorList>
            <consortium name="Ensembl"/>
        </authorList>
    </citation>
    <scope>IDENTIFICATION</scope>
</reference>
<dbReference type="GO" id="GO:0043047">
    <property type="term" value="F:single-stranded telomeric DNA binding"/>
    <property type="evidence" value="ECO:0007669"/>
    <property type="project" value="TreeGrafter"/>
</dbReference>
<reference evidence="12" key="1">
    <citation type="submission" date="2025-08" db="UniProtKB">
        <authorList>
            <consortium name="Ensembl"/>
        </authorList>
    </citation>
    <scope>IDENTIFICATION</scope>
</reference>
<evidence type="ECO:0000256" key="1">
    <source>
        <dbReference type="ARBA" id="ARBA00001947"/>
    </source>
</evidence>
<dbReference type="GO" id="GO:0016887">
    <property type="term" value="F:ATP hydrolysis activity"/>
    <property type="evidence" value="ECO:0007669"/>
    <property type="project" value="InterPro"/>
</dbReference>
<protein>
    <recommendedName>
        <fullName evidence="11">Rad50/SbcC-type AAA domain-containing protein</fullName>
    </recommendedName>
</protein>
<evidence type="ECO:0000256" key="8">
    <source>
        <dbReference type="ARBA" id="ARBA00022895"/>
    </source>
</evidence>
<dbReference type="Proteomes" id="UP000694424">
    <property type="component" value="Unplaced"/>
</dbReference>
<dbReference type="GO" id="GO:0000781">
    <property type="term" value="C:chromosome, telomeric region"/>
    <property type="evidence" value="ECO:0007669"/>
    <property type="project" value="UniProtKB-SubCell"/>
</dbReference>
<keyword evidence="9" id="KW-0539">Nucleus</keyword>
<evidence type="ECO:0000256" key="3">
    <source>
        <dbReference type="ARBA" id="ARBA00004574"/>
    </source>
</evidence>
<dbReference type="GO" id="GO:0046872">
    <property type="term" value="F:metal ion binding"/>
    <property type="evidence" value="ECO:0007669"/>
    <property type="project" value="UniProtKB-KW"/>
</dbReference>
<feature type="domain" description="Rad50/SbcC-type AAA" evidence="11">
    <location>
        <begin position="6"/>
        <end position="43"/>
    </location>
</feature>
<evidence type="ECO:0000256" key="10">
    <source>
        <dbReference type="ARBA" id="ARBA00049360"/>
    </source>
</evidence>
<keyword evidence="5" id="KW-0158">Chromosome</keyword>
<evidence type="ECO:0000256" key="5">
    <source>
        <dbReference type="ARBA" id="ARBA00022454"/>
    </source>
</evidence>
<comment type="similarity">
    <text evidence="4">Belongs to the SMC family. RAD50 subfamily.</text>
</comment>
<keyword evidence="13" id="KW-1185">Reference proteome</keyword>
<dbReference type="Pfam" id="PF13476">
    <property type="entry name" value="AAA_23"/>
    <property type="match status" value="1"/>
</dbReference>
<dbReference type="InterPro" id="IPR027417">
    <property type="entry name" value="P-loop_NTPase"/>
</dbReference>
<organism evidence="12 13">
    <name type="scientific">Apteryx owenii</name>
    <name type="common">Little spotted kiwi</name>
    <dbReference type="NCBI Taxonomy" id="8824"/>
    <lineage>
        <taxon>Eukaryota</taxon>
        <taxon>Metazoa</taxon>
        <taxon>Chordata</taxon>
        <taxon>Craniata</taxon>
        <taxon>Vertebrata</taxon>
        <taxon>Euteleostomi</taxon>
        <taxon>Archelosauria</taxon>
        <taxon>Archosauria</taxon>
        <taxon>Dinosauria</taxon>
        <taxon>Saurischia</taxon>
        <taxon>Theropoda</taxon>
        <taxon>Coelurosauria</taxon>
        <taxon>Aves</taxon>
        <taxon>Palaeognathae</taxon>
        <taxon>Apterygiformes</taxon>
        <taxon>Apterygidae</taxon>
        <taxon>Apteryx</taxon>
    </lineage>
</organism>
<evidence type="ECO:0000313" key="13">
    <source>
        <dbReference type="Proteomes" id="UP000694424"/>
    </source>
</evidence>
<comment type="cofactor">
    <cofactor evidence="1">
        <name>Zn(2+)</name>
        <dbReference type="ChEBI" id="CHEBI:29105"/>
    </cofactor>
</comment>
<dbReference type="Ensembl" id="ENSAOWT00000014241.1">
    <property type="protein sequence ID" value="ENSAOWP00000012530.1"/>
    <property type="gene ID" value="ENSAOWG00000008572.1"/>
</dbReference>
<keyword evidence="8" id="KW-0779">Telomere</keyword>
<keyword evidence="7" id="KW-0862">Zinc</keyword>
<dbReference type="GO" id="GO:0007004">
    <property type="term" value="P:telomere maintenance via telomerase"/>
    <property type="evidence" value="ECO:0007669"/>
    <property type="project" value="TreeGrafter"/>
</dbReference>
<dbReference type="GO" id="GO:0000794">
    <property type="term" value="C:condensed nuclear chromosome"/>
    <property type="evidence" value="ECO:0007669"/>
    <property type="project" value="TreeGrafter"/>
</dbReference>
<keyword evidence="6" id="KW-0479">Metal-binding</keyword>
<dbReference type="GO" id="GO:0030870">
    <property type="term" value="C:Mre11 complex"/>
    <property type="evidence" value="ECO:0007669"/>
    <property type="project" value="TreeGrafter"/>
</dbReference>
<accession>A0A8B9PHA1</accession>
<dbReference type="GO" id="GO:0006302">
    <property type="term" value="P:double-strand break repair"/>
    <property type="evidence" value="ECO:0007669"/>
    <property type="project" value="InterPro"/>
</dbReference>
<comment type="subcellular location">
    <subcellularLocation>
        <location evidence="3">Chromosome</location>
        <location evidence="3">Telomere</location>
    </subcellularLocation>
    <subcellularLocation>
        <location evidence="2">Nucleus</location>
    </subcellularLocation>
</comment>
<evidence type="ECO:0000259" key="11">
    <source>
        <dbReference type="Pfam" id="PF13476"/>
    </source>
</evidence>
<dbReference type="SUPFAM" id="SSF52540">
    <property type="entry name" value="P-loop containing nucleoside triphosphate hydrolases"/>
    <property type="match status" value="1"/>
</dbReference>
<dbReference type="GO" id="GO:0051880">
    <property type="term" value="F:G-quadruplex DNA binding"/>
    <property type="evidence" value="ECO:0007669"/>
    <property type="project" value="TreeGrafter"/>
</dbReference>
<dbReference type="PANTHER" id="PTHR18867:SF12">
    <property type="entry name" value="DNA REPAIR PROTEIN RAD50"/>
    <property type="match status" value="1"/>
</dbReference>
<proteinExistence type="inferred from homology"/>
<evidence type="ECO:0000313" key="12">
    <source>
        <dbReference type="Ensembl" id="ENSAOWP00000012530.1"/>
    </source>
</evidence>
<dbReference type="PANTHER" id="PTHR18867">
    <property type="entry name" value="RAD50"/>
    <property type="match status" value="1"/>
</dbReference>
<sequence>MSKIEKMSILGVRSFGVEDKDKQIITFFNPLTILVGPNGAGKTVRLIKCSVLYYE</sequence>
<dbReference type="Gene3D" id="3.40.50.300">
    <property type="entry name" value="P-loop containing nucleotide triphosphate hydrolases"/>
    <property type="match status" value="1"/>
</dbReference>
<dbReference type="GO" id="GO:0003691">
    <property type="term" value="F:double-stranded telomeric DNA binding"/>
    <property type="evidence" value="ECO:0007669"/>
    <property type="project" value="TreeGrafter"/>
</dbReference>
<dbReference type="GO" id="GO:0000722">
    <property type="term" value="P:telomere maintenance via recombination"/>
    <property type="evidence" value="ECO:0007669"/>
    <property type="project" value="TreeGrafter"/>
</dbReference>